<feature type="domain" description="Thioredoxin" evidence="13">
    <location>
        <begin position="44"/>
        <end position="229"/>
    </location>
</feature>
<evidence type="ECO:0000256" key="3">
    <source>
        <dbReference type="ARBA" id="ARBA00006926"/>
    </source>
</evidence>
<dbReference type="GO" id="GO:0004602">
    <property type="term" value="F:glutathione peroxidase activity"/>
    <property type="evidence" value="ECO:0007669"/>
    <property type="project" value="UniProtKB-EC"/>
</dbReference>
<dbReference type="GO" id="GO:0005576">
    <property type="term" value="C:extracellular region"/>
    <property type="evidence" value="ECO:0007669"/>
    <property type="project" value="UniProtKB-SubCell"/>
</dbReference>
<keyword evidence="14" id="KW-1185">Reference proteome</keyword>
<keyword evidence="5" id="KW-0964">Secreted</keyword>
<sequence>MFLSSIALFEAFFALQIILISADEKKKQPGPPLIDETTRWSRCVPVNQTIYDFNVETLDGPTIDLKKYKGEVLLLMNVATFCAYTQQYNDFNPLLESHVSDKFKILAFPCNQFYLQEPAENHEILNGIQYVRPGNDFRPHQNLHIFGKLEVNGQNQHPMYEFLKDSCPQTVTQLGHSNELMYNPIRVSDITWNFEKFLIDRQGRPRFRFHPTAWSHGKVLAPFLQQLLAEKELNN</sequence>
<comment type="subcellular location">
    <subcellularLocation>
        <location evidence="2">Secreted</location>
    </subcellularLocation>
</comment>
<dbReference type="Proteomes" id="UP000887574">
    <property type="component" value="Unplaced"/>
</dbReference>
<dbReference type="WBParaSite" id="jg23910">
    <property type="protein sequence ID" value="jg23910"/>
    <property type="gene ID" value="jg23910"/>
</dbReference>
<evidence type="ECO:0000256" key="1">
    <source>
        <dbReference type="ARBA" id="ARBA00000217"/>
    </source>
</evidence>
<feature type="signal peptide" evidence="12">
    <location>
        <begin position="1"/>
        <end position="22"/>
    </location>
</feature>
<dbReference type="GO" id="GO:0006979">
    <property type="term" value="P:response to oxidative stress"/>
    <property type="evidence" value="ECO:0007669"/>
    <property type="project" value="InterPro"/>
</dbReference>
<evidence type="ECO:0000256" key="9">
    <source>
        <dbReference type="ARBA" id="ARBA00023180"/>
    </source>
</evidence>
<dbReference type="PROSITE" id="PS51355">
    <property type="entry name" value="GLUTATHIONE_PEROXID_3"/>
    <property type="match status" value="1"/>
</dbReference>
<comment type="similarity">
    <text evidence="3 11">Belongs to the glutathione peroxidase family.</text>
</comment>
<dbReference type="PROSITE" id="PS00763">
    <property type="entry name" value="GLUTATHIONE_PEROXID_2"/>
    <property type="match status" value="1"/>
</dbReference>
<evidence type="ECO:0000256" key="2">
    <source>
        <dbReference type="ARBA" id="ARBA00004613"/>
    </source>
</evidence>
<dbReference type="Gene3D" id="3.40.30.10">
    <property type="entry name" value="Glutaredoxin"/>
    <property type="match status" value="1"/>
</dbReference>
<accession>A0A915DUU7</accession>
<evidence type="ECO:0000256" key="11">
    <source>
        <dbReference type="RuleBase" id="RU000499"/>
    </source>
</evidence>
<dbReference type="PRINTS" id="PR01011">
    <property type="entry name" value="GLUTPROXDASE"/>
</dbReference>
<keyword evidence="7 12" id="KW-0732">Signal</keyword>
<dbReference type="Pfam" id="PF00255">
    <property type="entry name" value="GSHPx"/>
    <property type="match status" value="1"/>
</dbReference>
<protein>
    <recommendedName>
        <fullName evidence="4 11">Glutathione peroxidase</fullName>
    </recommendedName>
</protein>
<dbReference type="PROSITE" id="PS51352">
    <property type="entry name" value="THIOREDOXIN_2"/>
    <property type="match status" value="1"/>
</dbReference>
<proteinExistence type="inferred from homology"/>
<organism evidence="14 15">
    <name type="scientific">Ditylenchus dipsaci</name>
    <dbReference type="NCBI Taxonomy" id="166011"/>
    <lineage>
        <taxon>Eukaryota</taxon>
        <taxon>Metazoa</taxon>
        <taxon>Ecdysozoa</taxon>
        <taxon>Nematoda</taxon>
        <taxon>Chromadorea</taxon>
        <taxon>Rhabditida</taxon>
        <taxon>Tylenchina</taxon>
        <taxon>Tylenchomorpha</taxon>
        <taxon>Sphaerularioidea</taxon>
        <taxon>Anguinidae</taxon>
        <taxon>Anguininae</taxon>
        <taxon>Ditylenchus</taxon>
    </lineage>
</organism>
<dbReference type="PIRSF" id="PIRSF000303">
    <property type="entry name" value="Glutathion_perox"/>
    <property type="match status" value="1"/>
</dbReference>
<evidence type="ECO:0000256" key="4">
    <source>
        <dbReference type="ARBA" id="ARBA00012310"/>
    </source>
</evidence>
<keyword evidence="6 11" id="KW-0575">Peroxidase</keyword>
<comment type="catalytic activity">
    <reaction evidence="1">
        <text>2 glutathione + H2O2 = glutathione disulfide + 2 H2O</text>
        <dbReference type="Rhea" id="RHEA:16833"/>
        <dbReference type="ChEBI" id="CHEBI:15377"/>
        <dbReference type="ChEBI" id="CHEBI:16240"/>
        <dbReference type="ChEBI" id="CHEBI:57925"/>
        <dbReference type="ChEBI" id="CHEBI:58297"/>
        <dbReference type="EC" id="1.11.1.9"/>
    </reaction>
</comment>
<dbReference type="InterPro" id="IPR029760">
    <property type="entry name" value="GPX_CS"/>
</dbReference>
<keyword evidence="9" id="KW-0325">Glycoprotein</keyword>
<dbReference type="AlphaFoldDB" id="A0A915DUU7"/>
<dbReference type="InterPro" id="IPR036249">
    <property type="entry name" value="Thioredoxin-like_sf"/>
</dbReference>
<feature type="chain" id="PRO_5037386947" description="Glutathione peroxidase" evidence="12">
    <location>
        <begin position="23"/>
        <end position="235"/>
    </location>
</feature>
<evidence type="ECO:0000256" key="10">
    <source>
        <dbReference type="PIRSR" id="PIRSR000303-1"/>
    </source>
</evidence>
<dbReference type="PANTHER" id="PTHR11592:SF88">
    <property type="entry name" value="GLUTATHIONE PEROXIDASE-RELATED"/>
    <property type="match status" value="1"/>
</dbReference>
<dbReference type="SUPFAM" id="SSF52833">
    <property type="entry name" value="Thioredoxin-like"/>
    <property type="match status" value="1"/>
</dbReference>
<evidence type="ECO:0000256" key="5">
    <source>
        <dbReference type="ARBA" id="ARBA00022525"/>
    </source>
</evidence>
<evidence type="ECO:0000313" key="15">
    <source>
        <dbReference type="WBParaSite" id="jg23910"/>
    </source>
</evidence>
<evidence type="ECO:0000256" key="8">
    <source>
        <dbReference type="ARBA" id="ARBA00023002"/>
    </source>
</evidence>
<dbReference type="CDD" id="cd00340">
    <property type="entry name" value="GSH_Peroxidase"/>
    <property type="match status" value="1"/>
</dbReference>
<dbReference type="FunFam" id="3.40.30.10:FF:000283">
    <property type="entry name" value="Glutathione peroxidase"/>
    <property type="match status" value="1"/>
</dbReference>
<evidence type="ECO:0000256" key="12">
    <source>
        <dbReference type="SAM" id="SignalP"/>
    </source>
</evidence>
<reference evidence="15" key="1">
    <citation type="submission" date="2022-11" db="UniProtKB">
        <authorList>
            <consortium name="WormBaseParasite"/>
        </authorList>
    </citation>
    <scope>IDENTIFICATION</scope>
</reference>
<dbReference type="InterPro" id="IPR013766">
    <property type="entry name" value="Thioredoxin_domain"/>
</dbReference>
<name>A0A915DUU7_9BILA</name>
<evidence type="ECO:0000256" key="6">
    <source>
        <dbReference type="ARBA" id="ARBA00022559"/>
    </source>
</evidence>
<evidence type="ECO:0000259" key="13">
    <source>
        <dbReference type="PROSITE" id="PS51352"/>
    </source>
</evidence>
<evidence type="ECO:0000256" key="7">
    <source>
        <dbReference type="ARBA" id="ARBA00022729"/>
    </source>
</evidence>
<keyword evidence="8 11" id="KW-0560">Oxidoreductase</keyword>
<feature type="active site" evidence="10">
    <location>
        <position position="82"/>
    </location>
</feature>
<dbReference type="PANTHER" id="PTHR11592">
    <property type="entry name" value="GLUTATHIONE PEROXIDASE"/>
    <property type="match status" value="1"/>
</dbReference>
<evidence type="ECO:0000313" key="14">
    <source>
        <dbReference type="Proteomes" id="UP000887574"/>
    </source>
</evidence>
<dbReference type="InterPro" id="IPR000889">
    <property type="entry name" value="Glutathione_peroxidase"/>
</dbReference>